<proteinExistence type="predicted"/>
<organism evidence="1 2">
    <name type="scientific">Bacteroides coprosuis DSM 18011</name>
    <dbReference type="NCBI Taxonomy" id="679937"/>
    <lineage>
        <taxon>Bacteria</taxon>
        <taxon>Pseudomonadati</taxon>
        <taxon>Bacteroidota</taxon>
        <taxon>Bacteroidia</taxon>
        <taxon>Bacteroidales</taxon>
        <taxon>Bacteroidaceae</taxon>
        <taxon>Bacteroides</taxon>
    </lineage>
</organism>
<dbReference type="Proteomes" id="UP000018439">
    <property type="component" value="Chromosome"/>
</dbReference>
<reference evidence="1 2" key="1">
    <citation type="journal article" date="2011" name="Stand. Genomic Sci.">
        <title>Non-contiguous finished genome sequence of Bacteroides coprosuis type strain (PC139).</title>
        <authorList>
            <person name="Land M."/>
            <person name="Held B."/>
            <person name="Gronow S."/>
            <person name="Abt B."/>
            <person name="Lucas S."/>
            <person name="Del Rio T.G."/>
            <person name="Nolan M."/>
            <person name="Tice H."/>
            <person name="Cheng J.F."/>
            <person name="Pitluck S."/>
            <person name="Liolios K."/>
            <person name="Pagani I."/>
            <person name="Ivanova N."/>
            <person name="Mavromatis K."/>
            <person name="Mikhailova N."/>
            <person name="Pati A."/>
            <person name="Tapia R."/>
            <person name="Han C."/>
            <person name="Goodwin L."/>
            <person name="Chen A."/>
            <person name="Palaniappan K."/>
            <person name="Hauser L."/>
            <person name="Brambilla E.M."/>
            <person name="Rohde M."/>
            <person name="Goker M."/>
            <person name="Detter J.C."/>
            <person name="Woyke T."/>
            <person name="Bristow J."/>
            <person name="Eisen J.A."/>
            <person name="Markowitz V."/>
            <person name="Hugenholtz P."/>
            <person name="Kyrpides N.C."/>
            <person name="Klenk H.P."/>
            <person name="Lapidus A."/>
        </authorList>
    </citation>
    <scope>NUCLEOTIDE SEQUENCE [LARGE SCALE GENOMIC DNA]</scope>
    <source>
        <strain evidence="1 2">DSM 18011</strain>
    </source>
</reference>
<evidence type="ECO:0000313" key="2">
    <source>
        <dbReference type="Proteomes" id="UP000018439"/>
    </source>
</evidence>
<dbReference type="STRING" id="679937.Bcop_1460"/>
<dbReference type="EMBL" id="CM001167">
    <property type="protein sequence ID" value="EGJ71655.1"/>
    <property type="molecule type" value="Genomic_DNA"/>
</dbReference>
<sequence length="76" mass="8828">MSQLLFHGGELLRISHRNKSELEVSSNKGRTWTTRYKGGTYGEFLDLIWAEDELLGLTTKGLYYSKDMGRTWLKRS</sequence>
<evidence type="ECO:0000313" key="1">
    <source>
        <dbReference type="EMBL" id="EGJ71655.1"/>
    </source>
</evidence>
<dbReference type="HOGENOM" id="CLU_2646854_0_0_10"/>
<gene>
    <name evidence="1" type="ORF">Bcop_1460</name>
</gene>
<keyword evidence="2" id="KW-1185">Reference proteome</keyword>
<name>F3ZPR8_9BACE</name>
<dbReference type="eggNOG" id="ENOG5033F90">
    <property type="taxonomic scope" value="Bacteria"/>
</dbReference>
<protein>
    <submittedName>
        <fullName evidence="1">Uncharacterized protein</fullName>
    </submittedName>
</protein>
<dbReference type="AlphaFoldDB" id="F3ZPR8"/>
<dbReference type="SUPFAM" id="SSF110296">
    <property type="entry name" value="Oligoxyloglucan reducing end-specific cellobiohydrolase"/>
    <property type="match status" value="1"/>
</dbReference>
<accession>F3ZPR8</accession>
<dbReference type="OrthoDB" id="1149160at2"/>